<dbReference type="OMA" id="VEPCLGF"/>
<name>A0A2I3HBX6_NOMLE</name>
<organism evidence="2 3">
    <name type="scientific">Nomascus leucogenys</name>
    <name type="common">Northern white-cheeked gibbon</name>
    <name type="synonym">Hylobates leucogenys</name>
    <dbReference type="NCBI Taxonomy" id="61853"/>
    <lineage>
        <taxon>Eukaryota</taxon>
        <taxon>Metazoa</taxon>
        <taxon>Chordata</taxon>
        <taxon>Craniata</taxon>
        <taxon>Vertebrata</taxon>
        <taxon>Euteleostomi</taxon>
        <taxon>Mammalia</taxon>
        <taxon>Eutheria</taxon>
        <taxon>Euarchontoglires</taxon>
        <taxon>Primates</taxon>
        <taxon>Haplorrhini</taxon>
        <taxon>Catarrhini</taxon>
        <taxon>Hylobatidae</taxon>
        <taxon>Nomascus</taxon>
    </lineage>
</organism>
<sequence length="164" mass="18143">MQSGSLPTWAWPAGKATFCFFKFLLVLAVEPCLGFRAELLARAFDRQTIHNHMPGPWAFPTVRIGQVWRREAPGCIPCRPSSESLPPRAVRSWAVLLLLASESICRDFTSLSWAVRSTPMSRAPGMQFHVDVTKPQCGGRDSHGSMGDEAQVGNGLESHWSSNF</sequence>
<evidence type="ECO:0000313" key="2">
    <source>
        <dbReference type="Ensembl" id="ENSNLEP00000041002.1"/>
    </source>
</evidence>
<dbReference type="InParanoid" id="A0A2I3HBX6"/>
<dbReference type="GeneTree" id="ENSGT00910000147066"/>
<dbReference type="AlphaFoldDB" id="A0A2I3HBX6"/>
<reference evidence="2" key="3">
    <citation type="submission" date="2025-09" db="UniProtKB">
        <authorList>
            <consortium name="Ensembl"/>
        </authorList>
    </citation>
    <scope>IDENTIFICATION</scope>
</reference>
<keyword evidence="3" id="KW-1185">Reference proteome</keyword>
<dbReference type="Proteomes" id="UP000001073">
    <property type="component" value="Chromosome 8"/>
</dbReference>
<accession>A0A2I3HBX6</accession>
<protein>
    <submittedName>
        <fullName evidence="2">Uncharacterized protein</fullName>
    </submittedName>
</protein>
<reference evidence="2 3" key="1">
    <citation type="submission" date="2012-10" db="EMBL/GenBank/DDBJ databases">
        <authorList>
            <consortium name="Gibbon Genome Sequencing Consortium"/>
        </authorList>
    </citation>
    <scope>NUCLEOTIDE SEQUENCE [LARGE SCALE GENOMIC DNA]</scope>
</reference>
<dbReference type="EMBL" id="ADFV01097624">
    <property type="status" value="NOT_ANNOTATED_CDS"/>
    <property type="molecule type" value="Genomic_DNA"/>
</dbReference>
<proteinExistence type="predicted"/>
<feature type="region of interest" description="Disordered" evidence="1">
    <location>
        <begin position="136"/>
        <end position="164"/>
    </location>
</feature>
<dbReference type="Ensembl" id="ENSNLET00000046381.1">
    <property type="protein sequence ID" value="ENSNLEP00000041002.1"/>
    <property type="gene ID" value="ENSNLEG00000035888.1"/>
</dbReference>
<evidence type="ECO:0000256" key="1">
    <source>
        <dbReference type="SAM" id="MobiDB-lite"/>
    </source>
</evidence>
<reference evidence="2" key="2">
    <citation type="submission" date="2025-08" db="UniProtKB">
        <authorList>
            <consortium name="Ensembl"/>
        </authorList>
    </citation>
    <scope>IDENTIFICATION</scope>
</reference>
<evidence type="ECO:0000313" key="3">
    <source>
        <dbReference type="Proteomes" id="UP000001073"/>
    </source>
</evidence>